<evidence type="ECO:0000313" key="2">
    <source>
        <dbReference type="Proteomes" id="UP000199274"/>
    </source>
</evidence>
<dbReference type="AlphaFoldDB" id="A0A1G7WDK7"/>
<reference evidence="2" key="1">
    <citation type="submission" date="2016-10" db="EMBL/GenBank/DDBJ databases">
        <authorList>
            <person name="Varghese N."/>
            <person name="Submissions S."/>
        </authorList>
    </citation>
    <scope>NUCLEOTIDE SEQUENCE [LARGE SCALE GENOMIC DNA]</scope>
    <source>
        <strain evidence="2">CGMCC 1.2747</strain>
    </source>
</reference>
<proteinExistence type="predicted"/>
<dbReference type="Proteomes" id="UP000199274">
    <property type="component" value="Unassembled WGS sequence"/>
</dbReference>
<gene>
    <name evidence="1" type="ORF">SAMN04488062_101431</name>
</gene>
<accession>A0A1G7WDK7</accession>
<sequence>MVLILGSSLALRMIVQLNRLNTIRWSHPFIRFETCSEIRKGIKASFID</sequence>
<organism evidence="1 2">
    <name type="scientific">Flavobacterium omnivorum</name>
    <dbReference type="NCBI Taxonomy" id="178355"/>
    <lineage>
        <taxon>Bacteria</taxon>
        <taxon>Pseudomonadati</taxon>
        <taxon>Bacteroidota</taxon>
        <taxon>Flavobacteriia</taxon>
        <taxon>Flavobacteriales</taxon>
        <taxon>Flavobacteriaceae</taxon>
        <taxon>Flavobacterium</taxon>
    </lineage>
</organism>
<name>A0A1G7WDK7_9FLAO</name>
<evidence type="ECO:0000313" key="1">
    <source>
        <dbReference type="EMBL" id="SDG70051.1"/>
    </source>
</evidence>
<protein>
    <submittedName>
        <fullName evidence="1">Uncharacterized protein</fullName>
    </submittedName>
</protein>
<dbReference type="EMBL" id="FNDB01000001">
    <property type="protein sequence ID" value="SDG70051.1"/>
    <property type="molecule type" value="Genomic_DNA"/>
</dbReference>
<keyword evidence="2" id="KW-1185">Reference proteome</keyword>